<dbReference type="InterPro" id="IPR051533">
    <property type="entry name" value="WaaL-like"/>
</dbReference>
<feature type="transmembrane region" description="Helical" evidence="5">
    <location>
        <begin position="197"/>
        <end position="220"/>
    </location>
</feature>
<feature type="transmembrane region" description="Helical" evidence="5">
    <location>
        <begin position="359"/>
        <end position="377"/>
    </location>
</feature>
<gene>
    <name evidence="7" type="ORF">ENQ35_02390</name>
</gene>
<feature type="transmembrane region" description="Helical" evidence="5">
    <location>
        <begin position="407"/>
        <end position="424"/>
    </location>
</feature>
<evidence type="ECO:0000259" key="6">
    <source>
        <dbReference type="Pfam" id="PF04932"/>
    </source>
</evidence>
<feature type="transmembrane region" description="Helical" evidence="5">
    <location>
        <begin position="250"/>
        <end position="266"/>
    </location>
</feature>
<dbReference type="GO" id="GO:0016020">
    <property type="term" value="C:membrane"/>
    <property type="evidence" value="ECO:0007669"/>
    <property type="project" value="UniProtKB-SubCell"/>
</dbReference>
<proteinExistence type="predicted"/>
<dbReference type="EMBL" id="DSMV01000147">
    <property type="protein sequence ID" value="HDW51577.1"/>
    <property type="molecule type" value="Genomic_DNA"/>
</dbReference>
<evidence type="ECO:0000256" key="1">
    <source>
        <dbReference type="ARBA" id="ARBA00004141"/>
    </source>
</evidence>
<feature type="transmembrane region" description="Helical" evidence="5">
    <location>
        <begin position="69"/>
        <end position="86"/>
    </location>
</feature>
<feature type="transmembrane region" description="Helical" evidence="5">
    <location>
        <begin position="31"/>
        <end position="57"/>
    </location>
</feature>
<keyword evidence="2 5" id="KW-0812">Transmembrane</keyword>
<dbReference type="PANTHER" id="PTHR37422">
    <property type="entry name" value="TEICHURONIC ACID BIOSYNTHESIS PROTEIN TUAE"/>
    <property type="match status" value="1"/>
</dbReference>
<name>A0A7C1JNK0_9THEO</name>
<organism evidence="7">
    <name type="scientific">Ammonifex degensii</name>
    <dbReference type="NCBI Taxonomy" id="42838"/>
    <lineage>
        <taxon>Bacteria</taxon>
        <taxon>Bacillati</taxon>
        <taxon>Bacillota</taxon>
        <taxon>Clostridia</taxon>
        <taxon>Thermoanaerobacterales</taxon>
        <taxon>Thermoanaerobacteraceae</taxon>
        <taxon>Ammonifex</taxon>
    </lineage>
</organism>
<feature type="transmembrane region" description="Helical" evidence="5">
    <location>
        <begin position="129"/>
        <end position="149"/>
    </location>
</feature>
<evidence type="ECO:0000256" key="5">
    <source>
        <dbReference type="SAM" id="Phobius"/>
    </source>
</evidence>
<feature type="transmembrane region" description="Helical" evidence="5">
    <location>
        <begin position="384"/>
        <end position="401"/>
    </location>
</feature>
<reference evidence="7" key="1">
    <citation type="journal article" date="2020" name="mSystems">
        <title>Genome- and Community-Level Interaction Insights into Carbon Utilization and Element Cycling Functions of Hydrothermarchaeota in Hydrothermal Sediment.</title>
        <authorList>
            <person name="Zhou Z."/>
            <person name="Liu Y."/>
            <person name="Xu W."/>
            <person name="Pan J."/>
            <person name="Luo Z.H."/>
            <person name="Li M."/>
        </authorList>
    </citation>
    <scope>NUCLEOTIDE SEQUENCE [LARGE SCALE GENOMIC DNA]</scope>
    <source>
        <strain evidence="7">SpSt-301</strain>
    </source>
</reference>
<comment type="subcellular location">
    <subcellularLocation>
        <location evidence="1">Membrane</location>
        <topology evidence="1">Multi-pass membrane protein</topology>
    </subcellularLocation>
</comment>
<dbReference type="Pfam" id="PF04932">
    <property type="entry name" value="Wzy_C"/>
    <property type="match status" value="1"/>
</dbReference>
<keyword evidence="3 5" id="KW-1133">Transmembrane helix</keyword>
<feature type="transmembrane region" description="Helical" evidence="5">
    <location>
        <begin position="227"/>
        <end position="244"/>
    </location>
</feature>
<dbReference type="InterPro" id="IPR007016">
    <property type="entry name" value="O-antigen_ligase-rel_domated"/>
</dbReference>
<evidence type="ECO:0000256" key="2">
    <source>
        <dbReference type="ARBA" id="ARBA00022692"/>
    </source>
</evidence>
<accession>A0A7C1JNK0</accession>
<feature type="domain" description="O-antigen ligase-related" evidence="6">
    <location>
        <begin position="234"/>
        <end position="366"/>
    </location>
</feature>
<feature type="transmembrane region" description="Helical" evidence="5">
    <location>
        <begin position="273"/>
        <end position="292"/>
    </location>
</feature>
<dbReference type="AlphaFoldDB" id="A0A7C1JNK0"/>
<protein>
    <recommendedName>
        <fullName evidence="6">O-antigen ligase-related domain-containing protein</fullName>
    </recommendedName>
</protein>
<keyword evidence="4 5" id="KW-0472">Membrane</keyword>
<dbReference type="PANTHER" id="PTHR37422:SF13">
    <property type="entry name" value="LIPOPOLYSACCHARIDE BIOSYNTHESIS PROTEIN PA4999-RELATED"/>
    <property type="match status" value="1"/>
</dbReference>
<evidence type="ECO:0000256" key="4">
    <source>
        <dbReference type="ARBA" id="ARBA00023136"/>
    </source>
</evidence>
<evidence type="ECO:0000313" key="7">
    <source>
        <dbReference type="EMBL" id="HDW51577.1"/>
    </source>
</evidence>
<comment type="caution">
    <text evidence="7">The sequence shown here is derived from an EMBL/GenBank/DDBJ whole genome shotgun (WGS) entry which is preliminary data.</text>
</comment>
<evidence type="ECO:0000256" key="3">
    <source>
        <dbReference type="ARBA" id="ARBA00022989"/>
    </source>
</evidence>
<sequence>MTLSKSAAPGFRAHTALGEKSLKLFPPTWEAYIIFLTLPGWWLLGMDQLIWPFAALVLLPRMLAQGRIVFPRSFYLWLLFLCWFFLSGTQVEGENRWLAYFREFTLYFSASCLFLYIFNYGWRSRWVPYKCLSISSVYVAVAGIAGFFLPQFSLPTAAEAILPASLVSDPYVYPMVHKWLAEYASFMGEPFLRPKGLMMYAAEMAVFLAITAPVNLHLLLHSPDRRWKAIALIALGLAVWPLIFSVGRSGWLGLTVGLAFLCVRLLSTAHKRLAIKFTIVMLLLCAGVYFLTPAPAVVKDRLAHPHSNQARMEIYTETLLKLSQSPWLGFGTQRPAEKPGLPPLGSHQTYLGIAFRHGWPGLLLFLLWMGTTLRLAFRAPTASGPFLTASLLAILVGMIGVSWTVDAILLHTIWLVLAVIYLESRQITWSNKSGEGKYALQSS</sequence>
<feature type="transmembrane region" description="Helical" evidence="5">
    <location>
        <begin position="106"/>
        <end position="122"/>
    </location>
</feature>